<dbReference type="RefSeq" id="WP_249037390.1">
    <property type="nucleotide sequence ID" value="NZ_QGGR01000011.1"/>
</dbReference>
<gene>
    <name evidence="3" type="ORF">BC793_111301</name>
    <name evidence="2" type="ORF">BC793_16112</name>
</gene>
<organism evidence="3 4">
    <name type="scientific">Actinoplanes xinjiangensis</name>
    <dbReference type="NCBI Taxonomy" id="512350"/>
    <lineage>
        <taxon>Bacteria</taxon>
        <taxon>Bacillati</taxon>
        <taxon>Actinomycetota</taxon>
        <taxon>Actinomycetes</taxon>
        <taxon>Micromonosporales</taxon>
        <taxon>Micromonosporaceae</taxon>
        <taxon>Actinoplanes</taxon>
    </lineage>
</organism>
<dbReference type="PANTHER" id="PTHR30007">
    <property type="entry name" value="PHP DOMAIN PROTEIN"/>
    <property type="match status" value="1"/>
</dbReference>
<comment type="caution">
    <text evidence="3">The sequence shown here is derived from an EMBL/GenBank/DDBJ whole genome shotgun (WGS) entry which is preliminary data.</text>
</comment>
<dbReference type="AlphaFoldDB" id="A0A316FBV4"/>
<accession>A0A316FBV4</accession>
<sequence>GKGFQVLPRRWVVERTFAWLTRRRRCARDYERLPEHHETIIYWAAILQMTRRHARTTTTAI</sequence>
<evidence type="ECO:0000313" key="2">
    <source>
        <dbReference type="EMBL" id="PWK26636.1"/>
    </source>
</evidence>
<dbReference type="Proteomes" id="UP000245697">
    <property type="component" value="Unassembled WGS sequence"/>
</dbReference>
<evidence type="ECO:0000313" key="3">
    <source>
        <dbReference type="EMBL" id="PWK45327.1"/>
    </source>
</evidence>
<dbReference type="PANTHER" id="PTHR30007:SF0">
    <property type="entry name" value="TRANSPOSASE"/>
    <property type="match status" value="1"/>
</dbReference>
<dbReference type="EMBL" id="QGGR01000061">
    <property type="protein sequence ID" value="PWK26636.1"/>
    <property type="molecule type" value="Genomic_DNA"/>
</dbReference>
<name>A0A316FBV4_9ACTN</name>
<feature type="non-terminal residue" evidence="3">
    <location>
        <position position="1"/>
    </location>
</feature>
<dbReference type="Pfam" id="PF13586">
    <property type="entry name" value="DDE_Tnp_1_2"/>
    <property type="match status" value="1"/>
</dbReference>
<dbReference type="InterPro" id="IPR025668">
    <property type="entry name" value="Tnp_DDE_dom"/>
</dbReference>
<reference evidence="3 4" key="1">
    <citation type="submission" date="2018-05" db="EMBL/GenBank/DDBJ databases">
        <title>Genomic Encyclopedia of Archaeal and Bacterial Type Strains, Phase II (KMG-II): from individual species to whole genera.</title>
        <authorList>
            <person name="Goeker M."/>
        </authorList>
    </citation>
    <scope>NUCLEOTIDE SEQUENCE [LARGE SCALE GENOMIC DNA]</scope>
    <source>
        <strain evidence="3 4">DSM 45184</strain>
    </source>
</reference>
<dbReference type="EMBL" id="QGGR01000011">
    <property type="protein sequence ID" value="PWK45327.1"/>
    <property type="molecule type" value="Genomic_DNA"/>
</dbReference>
<protein>
    <submittedName>
        <fullName evidence="3">DDE family transposase</fullName>
    </submittedName>
</protein>
<keyword evidence="4" id="KW-1185">Reference proteome</keyword>
<evidence type="ECO:0000313" key="4">
    <source>
        <dbReference type="Proteomes" id="UP000245697"/>
    </source>
</evidence>
<evidence type="ECO:0000259" key="1">
    <source>
        <dbReference type="Pfam" id="PF13586"/>
    </source>
</evidence>
<proteinExistence type="predicted"/>
<feature type="domain" description="Transposase DDE" evidence="1">
    <location>
        <begin position="4"/>
        <end position="47"/>
    </location>
</feature>